<gene>
    <name evidence="3" type="ORF">SODALDRAFT_271453</name>
</gene>
<feature type="region of interest" description="Disordered" evidence="1">
    <location>
        <begin position="1"/>
        <end position="22"/>
    </location>
</feature>
<dbReference type="PANTHER" id="PTHR28147">
    <property type="entry name" value="N-GLYCOSYLATION PROTEIN EOS1"/>
    <property type="match status" value="1"/>
</dbReference>
<keyword evidence="2" id="KW-0812">Transmembrane</keyword>
<evidence type="ECO:0000313" key="3">
    <source>
        <dbReference type="EMBL" id="ROT41707.1"/>
    </source>
</evidence>
<dbReference type="GeneID" id="39576251"/>
<dbReference type="RefSeq" id="XP_028469513.1">
    <property type="nucleotide sequence ID" value="XM_028607773.1"/>
</dbReference>
<dbReference type="Pfam" id="PF12326">
    <property type="entry name" value="EOS1"/>
    <property type="match status" value="1"/>
</dbReference>
<protein>
    <recommendedName>
        <fullName evidence="5">N-glycosylation protein EOS1</fullName>
    </recommendedName>
</protein>
<feature type="transmembrane region" description="Helical" evidence="2">
    <location>
        <begin position="135"/>
        <end position="157"/>
    </location>
</feature>
<dbReference type="GO" id="GO:0034599">
    <property type="term" value="P:cellular response to oxidative stress"/>
    <property type="evidence" value="ECO:0007669"/>
    <property type="project" value="InterPro"/>
</dbReference>
<dbReference type="OrthoDB" id="2139606at2759"/>
<feature type="transmembrane region" description="Helical" evidence="2">
    <location>
        <begin position="199"/>
        <end position="218"/>
    </location>
</feature>
<dbReference type="EMBL" id="ML119052">
    <property type="protein sequence ID" value="ROT41707.1"/>
    <property type="molecule type" value="Genomic_DNA"/>
</dbReference>
<dbReference type="STRING" id="1314773.A0A3N2Q4T3"/>
<name>A0A3N2Q4T3_SODAK</name>
<dbReference type="Proteomes" id="UP000272025">
    <property type="component" value="Unassembled WGS sequence"/>
</dbReference>
<evidence type="ECO:0000313" key="4">
    <source>
        <dbReference type="Proteomes" id="UP000272025"/>
    </source>
</evidence>
<proteinExistence type="predicted"/>
<evidence type="ECO:0000256" key="1">
    <source>
        <dbReference type="SAM" id="MobiDB-lite"/>
    </source>
</evidence>
<organism evidence="3 4">
    <name type="scientific">Sodiomyces alkalinus (strain CBS 110278 / VKM F-3762 / F11)</name>
    <name type="common">Alkaliphilic filamentous fungus</name>
    <dbReference type="NCBI Taxonomy" id="1314773"/>
    <lineage>
        <taxon>Eukaryota</taxon>
        <taxon>Fungi</taxon>
        <taxon>Dikarya</taxon>
        <taxon>Ascomycota</taxon>
        <taxon>Pezizomycotina</taxon>
        <taxon>Sordariomycetes</taxon>
        <taxon>Hypocreomycetidae</taxon>
        <taxon>Glomerellales</taxon>
        <taxon>Plectosphaerellaceae</taxon>
        <taxon>Sodiomyces</taxon>
    </lineage>
</organism>
<dbReference type="InterPro" id="IPR021100">
    <property type="entry name" value="N-glycosylation_EOS1"/>
</dbReference>
<dbReference type="GO" id="GO:0005789">
    <property type="term" value="C:endoplasmic reticulum membrane"/>
    <property type="evidence" value="ECO:0007669"/>
    <property type="project" value="InterPro"/>
</dbReference>
<feature type="transmembrane region" description="Helical" evidence="2">
    <location>
        <begin position="230"/>
        <end position="250"/>
    </location>
</feature>
<keyword evidence="4" id="KW-1185">Reference proteome</keyword>
<keyword evidence="2" id="KW-1133">Transmembrane helix</keyword>
<sequence length="299" mass="33048">MNKNATTGTSTPRRRRSSPSPGLLSASFLEPRIAVVLEIPKSWRPWLFFCRLLSICPAIYWGIQPALELFIRVMLALPWSALLEALGADPLTMDVMVPGEPICPASPRSMGPFLSGAPPGTRLPGSSRRYPWTEMALGVIWCGSSGYLSFFFADCLMSRWLINYTPQATIIRLLTINCANAFLTERILFFAGGFDDGRLLLPGWISIASTLTVLYHITQRKINIQKETSTSINVFSIASFVSTVTLLGHLHTSNPEYPDSLLLQFVRMIRTHWAHMAGESGFRDGRGGGSFVATSKCDL</sequence>
<reference evidence="3 4" key="1">
    <citation type="journal article" date="2018" name="Mol. Ecol.">
        <title>The obligate alkalophilic soda-lake fungus Sodiomyces alkalinus has shifted to a protein diet.</title>
        <authorList>
            <person name="Grum-Grzhimaylo A.A."/>
            <person name="Falkoski D.L."/>
            <person name="van den Heuvel J."/>
            <person name="Valero-Jimenez C.A."/>
            <person name="Min B."/>
            <person name="Choi I.G."/>
            <person name="Lipzen A."/>
            <person name="Daum C.G."/>
            <person name="Aanen D.K."/>
            <person name="Tsang A."/>
            <person name="Henrissat B."/>
            <person name="Bilanenko E.N."/>
            <person name="de Vries R.P."/>
            <person name="van Kan J.A.L."/>
            <person name="Grigoriev I.V."/>
            <person name="Debets A.J.M."/>
        </authorList>
    </citation>
    <scope>NUCLEOTIDE SEQUENCE [LARGE SCALE GENOMIC DNA]</scope>
    <source>
        <strain evidence="3 4">F11</strain>
    </source>
</reference>
<keyword evidence="2" id="KW-0472">Membrane</keyword>
<feature type="compositionally biased region" description="Low complexity" evidence="1">
    <location>
        <begin position="1"/>
        <end position="11"/>
    </location>
</feature>
<accession>A0A3N2Q4T3</accession>
<evidence type="ECO:0008006" key="5">
    <source>
        <dbReference type="Google" id="ProtNLM"/>
    </source>
</evidence>
<dbReference type="PANTHER" id="PTHR28147:SF1">
    <property type="entry name" value="N-GLYCOSYLATION PROTEIN EOS1"/>
    <property type="match status" value="1"/>
</dbReference>
<evidence type="ECO:0000256" key="2">
    <source>
        <dbReference type="SAM" id="Phobius"/>
    </source>
</evidence>
<dbReference type="GO" id="GO:0006487">
    <property type="term" value="P:protein N-linked glycosylation"/>
    <property type="evidence" value="ECO:0007669"/>
    <property type="project" value="TreeGrafter"/>
</dbReference>
<dbReference type="AlphaFoldDB" id="A0A3N2Q4T3"/>